<protein>
    <recommendedName>
        <fullName evidence="5">POTRA domain-containing protein</fullName>
    </recommendedName>
</protein>
<evidence type="ECO:0000259" key="5">
    <source>
        <dbReference type="PROSITE" id="PS51779"/>
    </source>
</evidence>
<feature type="non-terminal residue" evidence="6">
    <location>
        <position position="528"/>
    </location>
</feature>
<dbReference type="Pfam" id="PF07244">
    <property type="entry name" value="POTRA"/>
    <property type="match status" value="2"/>
</dbReference>
<evidence type="ECO:0000256" key="2">
    <source>
        <dbReference type="ARBA" id="ARBA00022452"/>
    </source>
</evidence>
<feature type="domain" description="POTRA" evidence="5">
    <location>
        <begin position="15"/>
        <end position="92"/>
    </location>
</feature>
<dbReference type="Pfam" id="PF01103">
    <property type="entry name" value="Omp85"/>
    <property type="match status" value="1"/>
</dbReference>
<dbReference type="PANTHER" id="PTHR12815:SF18">
    <property type="entry name" value="SORTING AND ASSEMBLY MACHINERY COMPONENT 50 HOMOLOG"/>
    <property type="match status" value="1"/>
</dbReference>
<sequence>MITLLFLCSLYIFADKIKEINIEGNIFFEDKVLLKAMKSRVGKSFDRILFKEDKSIITSFYRSRGFLDFEVKKYDYRVEDNLVYIDIELNEDYVTTVSEVKVFGNTVFTDDEIKEIVSIKKNDPLNYSLLESKRMQILDKYASLGYIYSDIKYEFIPKENKYRVIVFINLNEGNKAYIRSISGDSLPPSLRSVFRNEVGDRRGTLYTPENIYVIQQRVSYTGLFDYLAFKTIGIEDKRDSIDVYFIGTEKKKNWVSGAALYQFPNKFKLTSGWGNDNLFNNGEKLSLEAVGAVALLSSPVRTGDKWVYGILRYRMPYVLFNFLSFNSQAGANYEFYEFYRKQDFLIKGGISKTINYFSIFNNYSYKLSIIDTNVDNQLYRYERVTTNSTDLTFYFDDRDNVLSPSSGIYSTLLLQYSGGILGGYNNFYKYSFESAYFKTFFNAVTTALRFKTGGIIPFGISADRGVSIGEQFKLGGLTSVRGFDEDSIGPLNAIGTHSGNMIYNGNFEMRALVYKFIGITYFFDGGVL</sequence>
<evidence type="ECO:0000256" key="3">
    <source>
        <dbReference type="ARBA" id="ARBA00022692"/>
    </source>
</evidence>
<evidence type="ECO:0000256" key="4">
    <source>
        <dbReference type="ARBA" id="ARBA00023136"/>
    </source>
</evidence>
<evidence type="ECO:0000313" key="7">
    <source>
        <dbReference type="Proteomes" id="UP000264062"/>
    </source>
</evidence>
<evidence type="ECO:0000256" key="1">
    <source>
        <dbReference type="ARBA" id="ARBA00004370"/>
    </source>
</evidence>
<organism evidence="6 7">
    <name type="scientific">candidate division WOR-3 bacterium</name>
    <dbReference type="NCBI Taxonomy" id="2052148"/>
    <lineage>
        <taxon>Bacteria</taxon>
        <taxon>Bacteria division WOR-3</taxon>
    </lineage>
</organism>
<dbReference type="GO" id="GO:0019867">
    <property type="term" value="C:outer membrane"/>
    <property type="evidence" value="ECO:0007669"/>
    <property type="project" value="InterPro"/>
</dbReference>
<dbReference type="InterPro" id="IPR000184">
    <property type="entry name" value="Bac_surfAg_D15"/>
</dbReference>
<gene>
    <name evidence="6" type="ORF">DCW38_07420</name>
</gene>
<comment type="caution">
    <text evidence="6">The sequence shown here is derived from an EMBL/GenBank/DDBJ whole genome shotgun (WGS) entry which is preliminary data.</text>
</comment>
<keyword evidence="3" id="KW-0812">Transmembrane</keyword>
<comment type="subcellular location">
    <subcellularLocation>
        <location evidence="1">Membrane</location>
    </subcellularLocation>
</comment>
<keyword evidence="4" id="KW-0472">Membrane</keyword>
<dbReference type="Gene3D" id="2.40.160.50">
    <property type="entry name" value="membrane protein fhac: a member of the omp85/tpsb transporter family"/>
    <property type="match status" value="1"/>
</dbReference>
<dbReference type="InterPro" id="IPR039910">
    <property type="entry name" value="D15-like"/>
</dbReference>
<reference evidence="6 7" key="1">
    <citation type="journal article" date="2018" name="Nat. Biotechnol.">
        <title>A standardized bacterial taxonomy based on genome phylogeny substantially revises the tree of life.</title>
        <authorList>
            <person name="Parks D.H."/>
            <person name="Chuvochina M."/>
            <person name="Waite D.W."/>
            <person name="Rinke C."/>
            <person name="Skarshewski A."/>
            <person name="Chaumeil P.A."/>
            <person name="Hugenholtz P."/>
        </authorList>
    </citation>
    <scope>NUCLEOTIDE SEQUENCE [LARGE SCALE GENOMIC DNA]</scope>
    <source>
        <strain evidence="6">UBA9956</strain>
    </source>
</reference>
<proteinExistence type="predicted"/>
<feature type="domain" description="POTRA" evidence="5">
    <location>
        <begin position="95"/>
        <end position="173"/>
    </location>
</feature>
<dbReference type="PROSITE" id="PS51779">
    <property type="entry name" value="POTRA"/>
    <property type="match status" value="2"/>
</dbReference>
<accession>A0A350HBS2</accession>
<dbReference type="Gene3D" id="3.10.20.310">
    <property type="entry name" value="membrane protein fhac"/>
    <property type="match status" value="2"/>
</dbReference>
<dbReference type="InterPro" id="IPR010827">
    <property type="entry name" value="BamA/TamA_POTRA"/>
</dbReference>
<dbReference type="Proteomes" id="UP000264062">
    <property type="component" value="Unassembled WGS sequence"/>
</dbReference>
<keyword evidence="2" id="KW-1134">Transmembrane beta strand</keyword>
<dbReference type="AlphaFoldDB" id="A0A350HBS2"/>
<dbReference type="InterPro" id="IPR034746">
    <property type="entry name" value="POTRA"/>
</dbReference>
<name>A0A350HBS2_UNCW3</name>
<dbReference type="EMBL" id="DMZY01000218">
    <property type="protein sequence ID" value="HAV92988.1"/>
    <property type="molecule type" value="Genomic_DNA"/>
</dbReference>
<dbReference type="PANTHER" id="PTHR12815">
    <property type="entry name" value="SORTING AND ASSEMBLY MACHINERY SAMM50 PROTEIN FAMILY MEMBER"/>
    <property type="match status" value="1"/>
</dbReference>
<evidence type="ECO:0000313" key="6">
    <source>
        <dbReference type="EMBL" id="HAV92988.1"/>
    </source>
</evidence>